<dbReference type="Pfam" id="PF13692">
    <property type="entry name" value="Glyco_trans_1_4"/>
    <property type="match status" value="1"/>
</dbReference>
<dbReference type="Proteomes" id="UP001151071">
    <property type="component" value="Unassembled WGS sequence"/>
</dbReference>
<dbReference type="PANTHER" id="PTHR46656:SF3">
    <property type="entry name" value="PUTATIVE-RELATED"/>
    <property type="match status" value="1"/>
</dbReference>
<name>A0A9X3Z3T5_9BACL</name>
<gene>
    <name evidence="1" type="ORF">O3V59_11235</name>
</gene>
<evidence type="ECO:0000313" key="1">
    <source>
        <dbReference type="EMBL" id="MDA5108935.1"/>
    </source>
</evidence>
<organism evidence="1 2">
    <name type="scientific">Brevibacillus thermoruber</name>
    <dbReference type="NCBI Taxonomy" id="33942"/>
    <lineage>
        <taxon>Bacteria</taxon>
        <taxon>Bacillati</taxon>
        <taxon>Bacillota</taxon>
        <taxon>Bacilli</taxon>
        <taxon>Bacillales</taxon>
        <taxon>Paenibacillaceae</taxon>
        <taxon>Brevibacillus</taxon>
    </lineage>
</organism>
<proteinExistence type="predicted"/>
<dbReference type="SUPFAM" id="SSF53756">
    <property type="entry name" value="UDP-Glycosyltransferase/glycogen phosphorylase"/>
    <property type="match status" value="1"/>
</dbReference>
<accession>A0A9X3Z3T5</accession>
<protein>
    <submittedName>
        <fullName evidence="1">Glycosyltransferase</fullName>
    </submittedName>
</protein>
<comment type="caution">
    <text evidence="1">The sequence shown here is derived from an EMBL/GenBank/DDBJ whole genome shotgun (WGS) entry which is preliminary data.</text>
</comment>
<dbReference type="AlphaFoldDB" id="A0A9X3Z3T5"/>
<dbReference type="PANTHER" id="PTHR46656">
    <property type="entry name" value="PUTATIVE-RELATED"/>
    <property type="match status" value="1"/>
</dbReference>
<dbReference type="Gene3D" id="3.40.50.2000">
    <property type="entry name" value="Glycogen Phosphorylase B"/>
    <property type="match status" value="1"/>
</dbReference>
<reference evidence="1" key="1">
    <citation type="submission" date="2022-12" db="EMBL/GenBank/DDBJ databases">
        <title>Draft genome sequence of the thermophilic strain Brevibacillus thermoruber HT42, isolated from Los Humeros, Puebla, Mexico, with biotechnological potential.</title>
        <authorList>
            <person name="Lara Sanchez J."/>
            <person name="Solis Palacios R."/>
            <person name="Bustos Baena A.S."/>
            <person name="Ruz Baez A.E."/>
            <person name="Espinosa Luna G."/>
            <person name="Oliart Ros R.M."/>
        </authorList>
    </citation>
    <scope>NUCLEOTIDE SEQUENCE</scope>
    <source>
        <strain evidence="1">HT42</strain>
    </source>
</reference>
<evidence type="ECO:0000313" key="2">
    <source>
        <dbReference type="Proteomes" id="UP001151071"/>
    </source>
</evidence>
<keyword evidence="2" id="KW-1185">Reference proteome</keyword>
<sequence>MNERIRVNWVGPQFAGHSIAVVNRNLCRELERDPRLLLRMEVPQDELSLVPSSRAVSFAPFSEADAAVVHEWTPGWGKPVGKRRICMQAWEYGAIPREWFIPMTKDVDEIWVYSSYNKECYVRCGIPAEKVQVIPLGVDESVFRPEAAPMRVGTAGFRFLFVGGTIVRKGIDLLLQAYVDEFTADDDVCLVIKDNGAGSFYKGKTFQTAIRKAASRPRSPRIVYLDRYLSETEMAGLYAGCDCLVHPYRGEGFGLPIAEAMACGLPVIVPDKGPSRDLCDGRTAFLLPAEVVGLPEQGTALPETVGPPWWLSVDKHDLQKTMRVASENRALVQAMGRAASERMRSAFTWKHSAEAVLRRLQSLAEKE</sequence>
<dbReference type="EMBL" id="JAPYYP010000012">
    <property type="protein sequence ID" value="MDA5108935.1"/>
    <property type="molecule type" value="Genomic_DNA"/>
</dbReference>